<sequence>MDGQTAFGRTFVWVNGASAHSQSVAKAKYEFLFGGSENDTTPESGGHGGSTNELPEYGIVEEDAKAWEASSAIHGEAITCAPDGRPSDQLLPRPLENASSSLVGLPESSCSGSWDSLRPLASLAEGEEDEVFVEEGEKEEKSLDGDRRSVLNKDSSMEEEEAVRGRVEDVLGQQDDEVSVDVYSSQFESILDNASLYYSIGSLETLCSEPDSYFNFEMPLTPMIQQSIKEDAQFLEGTPGGEARKGHCGGITNGIGDMKESDIIKASPLKSNARLDGPTPLEATGDMGSNDLLGKEAHEPLSHDLINSTTNGNVDAAQRLARRLYQLDRFKRSDVPKHLGKNNEFSRLVAEEYLKFFDFTGMSLDLSLRTFFKAVSLIGETQERERVLIHFSNRYYQCNPNAISTK</sequence>
<feature type="domain" description="SEC7" evidence="2">
    <location>
        <begin position="301"/>
        <end position="405"/>
    </location>
</feature>
<accession>A0ABM1L4B9</accession>
<keyword evidence="3" id="KW-1185">Reference proteome</keyword>
<dbReference type="PANTHER" id="PTHR10663">
    <property type="entry name" value="GUANYL-NUCLEOTIDE EXCHANGE FACTOR"/>
    <property type="match status" value="1"/>
</dbReference>
<feature type="non-terminal residue" evidence="4">
    <location>
        <position position="406"/>
    </location>
</feature>
<protein>
    <submittedName>
        <fullName evidence="4">PH and SEC7 domain-containing protein 3-like</fullName>
    </submittedName>
</protein>
<feature type="compositionally biased region" description="Acidic residues" evidence="1">
    <location>
        <begin position="125"/>
        <end position="137"/>
    </location>
</feature>
<organism evidence="3 4">
    <name type="scientific">Gekko japonicus</name>
    <name type="common">Schlegel's Japanese gecko</name>
    <dbReference type="NCBI Taxonomy" id="146911"/>
    <lineage>
        <taxon>Eukaryota</taxon>
        <taxon>Metazoa</taxon>
        <taxon>Chordata</taxon>
        <taxon>Craniata</taxon>
        <taxon>Vertebrata</taxon>
        <taxon>Euteleostomi</taxon>
        <taxon>Lepidosauria</taxon>
        <taxon>Squamata</taxon>
        <taxon>Bifurcata</taxon>
        <taxon>Gekkota</taxon>
        <taxon>Gekkonidae</taxon>
        <taxon>Gekkoninae</taxon>
        <taxon>Gekko</taxon>
    </lineage>
</organism>
<dbReference type="InterPro" id="IPR035999">
    <property type="entry name" value="Sec7_dom_sf"/>
</dbReference>
<feature type="compositionally biased region" description="Basic and acidic residues" evidence="1">
    <location>
        <begin position="138"/>
        <end position="151"/>
    </location>
</feature>
<dbReference type="Gene3D" id="1.10.1000.11">
    <property type="entry name" value="Arf Nucleotide-binding Site Opener,domain 2"/>
    <property type="match status" value="1"/>
</dbReference>
<evidence type="ECO:0000259" key="2">
    <source>
        <dbReference type="PROSITE" id="PS50190"/>
    </source>
</evidence>
<proteinExistence type="predicted"/>
<dbReference type="InterPro" id="IPR000904">
    <property type="entry name" value="Sec7_dom"/>
</dbReference>
<dbReference type="PANTHER" id="PTHR10663:SF337">
    <property type="entry name" value="PH AND SEC7 DOMAIN-CONTAINING PROTEIN 3"/>
    <property type="match status" value="1"/>
</dbReference>
<dbReference type="Proteomes" id="UP000694871">
    <property type="component" value="Unplaced"/>
</dbReference>
<feature type="region of interest" description="Disordered" evidence="1">
    <location>
        <begin position="125"/>
        <end position="163"/>
    </location>
</feature>
<evidence type="ECO:0000256" key="1">
    <source>
        <dbReference type="SAM" id="MobiDB-lite"/>
    </source>
</evidence>
<name>A0ABM1L4B9_GEKJA</name>
<gene>
    <name evidence="4" type="primary">LOC107122273</name>
</gene>
<evidence type="ECO:0000313" key="3">
    <source>
        <dbReference type="Proteomes" id="UP000694871"/>
    </source>
</evidence>
<dbReference type="RefSeq" id="XP_015280806.1">
    <property type="nucleotide sequence ID" value="XM_015425320.1"/>
</dbReference>
<dbReference type="InterPro" id="IPR023394">
    <property type="entry name" value="Sec7_C_sf"/>
</dbReference>
<dbReference type="Pfam" id="PF01369">
    <property type="entry name" value="Sec7"/>
    <property type="match status" value="1"/>
</dbReference>
<dbReference type="GeneID" id="107122273"/>
<dbReference type="SUPFAM" id="SSF48425">
    <property type="entry name" value="Sec7 domain"/>
    <property type="match status" value="1"/>
</dbReference>
<reference evidence="4" key="1">
    <citation type="submission" date="2025-08" db="UniProtKB">
        <authorList>
            <consortium name="RefSeq"/>
        </authorList>
    </citation>
    <scope>IDENTIFICATION</scope>
</reference>
<evidence type="ECO:0000313" key="4">
    <source>
        <dbReference type="RefSeq" id="XP_015280806.1"/>
    </source>
</evidence>
<dbReference type="PROSITE" id="PS50190">
    <property type="entry name" value="SEC7"/>
    <property type="match status" value="1"/>
</dbReference>
<dbReference type="SMART" id="SM00222">
    <property type="entry name" value="Sec7"/>
    <property type="match status" value="1"/>
</dbReference>